<keyword evidence="1" id="KW-0472">Membrane</keyword>
<protein>
    <recommendedName>
        <fullName evidence="4">Transposase</fullName>
    </recommendedName>
</protein>
<accession>A0ABR8H7H6</accession>
<name>A0ABR8H7H6_NOSPU</name>
<dbReference type="RefSeq" id="WP_190948992.1">
    <property type="nucleotide sequence ID" value="NZ_JACJTC010000005.1"/>
</dbReference>
<evidence type="ECO:0008006" key="4">
    <source>
        <dbReference type="Google" id="ProtNLM"/>
    </source>
</evidence>
<evidence type="ECO:0000313" key="3">
    <source>
        <dbReference type="Proteomes" id="UP000606396"/>
    </source>
</evidence>
<sequence length="83" mass="9602">MSDCRAKNLPLAFVKILIHTAFMQRLSFIIFLHIVWFYCTDLLTLESNTLGLSISSFSLRPILREATSLRDTPLNVSMRPLRF</sequence>
<gene>
    <name evidence="2" type="ORF">H6G94_07900</name>
</gene>
<reference evidence="2 3" key="1">
    <citation type="journal article" date="2020" name="ISME J.">
        <title>Comparative genomics reveals insights into cyanobacterial evolution and habitat adaptation.</title>
        <authorList>
            <person name="Chen M.Y."/>
            <person name="Teng W.K."/>
            <person name="Zhao L."/>
            <person name="Hu C.X."/>
            <person name="Zhou Y.K."/>
            <person name="Han B.P."/>
            <person name="Song L.R."/>
            <person name="Shu W.S."/>
        </authorList>
    </citation>
    <scope>NUCLEOTIDE SEQUENCE [LARGE SCALE GENOMIC DNA]</scope>
    <source>
        <strain evidence="2 3">FACHB-252</strain>
    </source>
</reference>
<feature type="transmembrane region" description="Helical" evidence="1">
    <location>
        <begin position="12"/>
        <end position="38"/>
    </location>
</feature>
<organism evidence="2 3">
    <name type="scientific">Nostoc punctiforme FACHB-252</name>
    <dbReference type="NCBI Taxonomy" id="1357509"/>
    <lineage>
        <taxon>Bacteria</taxon>
        <taxon>Bacillati</taxon>
        <taxon>Cyanobacteriota</taxon>
        <taxon>Cyanophyceae</taxon>
        <taxon>Nostocales</taxon>
        <taxon>Nostocaceae</taxon>
        <taxon>Nostoc</taxon>
    </lineage>
</organism>
<evidence type="ECO:0000313" key="2">
    <source>
        <dbReference type="EMBL" id="MBD2611195.1"/>
    </source>
</evidence>
<keyword evidence="3" id="KW-1185">Reference proteome</keyword>
<proteinExistence type="predicted"/>
<dbReference type="EMBL" id="JACJTC010000005">
    <property type="protein sequence ID" value="MBD2611195.1"/>
    <property type="molecule type" value="Genomic_DNA"/>
</dbReference>
<dbReference type="Proteomes" id="UP000606396">
    <property type="component" value="Unassembled WGS sequence"/>
</dbReference>
<keyword evidence="1" id="KW-1133">Transmembrane helix</keyword>
<comment type="caution">
    <text evidence="2">The sequence shown here is derived from an EMBL/GenBank/DDBJ whole genome shotgun (WGS) entry which is preliminary data.</text>
</comment>
<evidence type="ECO:0000256" key="1">
    <source>
        <dbReference type="SAM" id="Phobius"/>
    </source>
</evidence>
<keyword evidence="1" id="KW-0812">Transmembrane</keyword>